<sequence>MNNACQEIYLHNQHHHRRRPRRATAKRASSAPAPETAVPTTPSPVSLPAVPGSPAVALDDTATPVNATDVDAIDIPVSRMIVDALVPSVNNVHPETIDVDALNTALSDPVQTTNTDTITPAPTSTTTISVAADLSSITNAQSVSLPLNQYPHLPTPGQEIQSEPKGKGKEKVVEEVTTAADSYDPYPDIAKDGFENFDRPDSPDTAAATAHALSLDQQLGQVTAGASSSRRPGEEPPSPSSKHQCANTAGDTVPTSPRTSTPRISRRMHNPTAEHGLPPRGSYTPTPEDGWHLLFGIDEESIWRAHPEVQRQFWDDEPQPKFLVIVSGGNRHHIQTRDTIATALANFVNVDPDLFQPPTEAILAKGALSCAEITLFAVPYSPPLAGFIGTMSGFTLRNTPAGAGAAQEHIRSAMAGDAAITQYLRLDVDADGALGIFLASVGVHGINLLVDNNTTVMAWNVYVVSPTESVTHFNHLRKLFASLVIITTCAGRGKIHKALGCSICPCINRPTNLCPFPRAPGWMGATPDTIGALLDISRAARATSNCAPHGNSIRGCGGHGNGRGNGRGGNGRGRGN</sequence>
<reference evidence="2" key="1">
    <citation type="submission" date="2023-03" db="EMBL/GenBank/DDBJ databases">
        <title>Massive genome expansion in bonnet fungi (Mycena s.s.) driven by repeated elements and novel gene families across ecological guilds.</title>
        <authorList>
            <consortium name="Lawrence Berkeley National Laboratory"/>
            <person name="Harder C.B."/>
            <person name="Miyauchi S."/>
            <person name="Viragh M."/>
            <person name="Kuo A."/>
            <person name="Thoen E."/>
            <person name="Andreopoulos B."/>
            <person name="Lu D."/>
            <person name="Skrede I."/>
            <person name="Drula E."/>
            <person name="Henrissat B."/>
            <person name="Morin E."/>
            <person name="Kohler A."/>
            <person name="Barry K."/>
            <person name="LaButti K."/>
            <person name="Morin E."/>
            <person name="Salamov A."/>
            <person name="Lipzen A."/>
            <person name="Mereny Z."/>
            <person name="Hegedus B."/>
            <person name="Baldrian P."/>
            <person name="Stursova M."/>
            <person name="Weitz H."/>
            <person name="Taylor A."/>
            <person name="Grigoriev I.V."/>
            <person name="Nagy L.G."/>
            <person name="Martin F."/>
            <person name="Kauserud H."/>
        </authorList>
    </citation>
    <scope>NUCLEOTIDE SEQUENCE</scope>
    <source>
        <strain evidence="2">CBHHK182m</strain>
    </source>
</reference>
<keyword evidence="3" id="KW-1185">Reference proteome</keyword>
<feature type="compositionally biased region" description="Basic and acidic residues" evidence="1">
    <location>
        <begin position="162"/>
        <end position="174"/>
    </location>
</feature>
<feature type="region of interest" description="Disordered" evidence="1">
    <location>
        <begin position="152"/>
        <end position="207"/>
    </location>
</feature>
<feature type="compositionally biased region" description="Low complexity" evidence="1">
    <location>
        <begin position="26"/>
        <end position="50"/>
    </location>
</feature>
<feature type="region of interest" description="Disordered" evidence="1">
    <location>
        <begin position="10"/>
        <end position="60"/>
    </location>
</feature>
<feature type="region of interest" description="Disordered" evidence="1">
    <location>
        <begin position="557"/>
        <end position="576"/>
    </location>
</feature>
<dbReference type="Proteomes" id="UP001215598">
    <property type="component" value="Unassembled WGS sequence"/>
</dbReference>
<feature type="compositionally biased region" description="Basic residues" evidence="1">
    <location>
        <begin position="12"/>
        <end position="25"/>
    </location>
</feature>
<gene>
    <name evidence="2" type="ORF">B0H16DRAFT_1713012</name>
</gene>
<evidence type="ECO:0000256" key="1">
    <source>
        <dbReference type="SAM" id="MobiDB-lite"/>
    </source>
</evidence>
<dbReference type="EMBL" id="JARKIB010000010">
    <property type="protein sequence ID" value="KAJ7775426.1"/>
    <property type="molecule type" value="Genomic_DNA"/>
</dbReference>
<name>A0AAD7K019_9AGAR</name>
<accession>A0AAD7K019</accession>
<feature type="region of interest" description="Disordered" evidence="1">
    <location>
        <begin position="220"/>
        <end position="287"/>
    </location>
</feature>
<dbReference type="AlphaFoldDB" id="A0AAD7K019"/>
<evidence type="ECO:0000313" key="2">
    <source>
        <dbReference type="EMBL" id="KAJ7775426.1"/>
    </source>
</evidence>
<feature type="compositionally biased region" description="Basic and acidic residues" evidence="1">
    <location>
        <begin position="189"/>
        <end position="202"/>
    </location>
</feature>
<evidence type="ECO:0000313" key="3">
    <source>
        <dbReference type="Proteomes" id="UP001215598"/>
    </source>
</evidence>
<protein>
    <submittedName>
        <fullName evidence="2">Uncharacterized protein</fullName>
    </submittedName>
</protein>
<feature type="compositionally biased region" description="Low complexity" evidence="1">
    <location>
        <begin position="254"/>
        <end position="263"/>
    </location>
</feature>
<comment type="caution">
    <text evidence="2">The sequence shown here is derived from an EMBL/GenBank/DDBJ whole genome shotgun (WGS) entry which is preliminary data.</text>
</comment>
<proteinExistence type="predicted"/>
<organism evidence="2 3">
    <name type="scientific">Mycena metata</name>
    <dbReference type="NCBI Taxonomy" id="1033252"/>
    <lineage>
        <taxon>Eukaryota</taxon>
        <taxon>Fungi</taxon>
        <taxon>Dikarya</taxon>
        <taxon>Basidiomycota</taxon>
        <taxon>Agaricomycotina</taxon>
        <taxon>Agaricomycetes</taxon>
        <taxon>Agaricomycetidae</taxon>
        <taxon>Agaricales</taxon>
        <taxon>Marasmiineae</taxon>
        <taxon>Mycenaceae</taxon>
        <taxon>Mycena</taxon>
    </lineage>
</organism>